<evidence type="ECO:0000313" key="7">
    <source>
        <dbReference type="EMBL" id="OJJ04702.1"/>
    </source>
</evidence>
<dbReference type="InterPro" id="IPR045853">
    <property type="entry name" value="Pep_chain_release_fac_I_sf"/>
</dbReference>
<comment type="similarity">
    <text evidence="2">Belongs to the prokaryotic/mitochondrial release factor family.</text>
</comment>
<keyword evidence="8" id="KW-1185">Reference proteome</keyword>
<protein>
    <recommendedName>
        <fullName evidence="6">Prokaryotic-type class I peptide chain release factors domain-containing protein</fullName>
    </recommendedName>
</protein>
<evidence type="ECO:0000256" key="4">
    <source>
        <dbReference type="ARBA" id="ARBA00023128"/>
    </source>
</evidence>
<keyword evidence="3" id="KW-0809">Transit peptide</keyword>
<comment type="subcellular location">
    <subcellularLocation>
        <location evidence="1">Mitochondrion</location>
    </subcellularLocation>
</comment>
<evidence type="ECO:0000259" key="6">
    <source>
        <dbReference type="Pfam" id="PF00472"/>
    </source>
</evidence>
<evidence type="ECO:0000256" key="5">
    <source>
        <dbReference type="SAM" id="MobiDB-lite"/>
    </source>
</evidence>
<dbReference type="InterPro" id="IPR052405">
    <property type="entry name" value="Mito_Transl_Release_Factor"/>
</dbReference>
<evidence type="ECO:0000313" key="8">
    <source>
        <dbReference type="Proteomes" id="UP000184073"/>
    </source>
</evidence>
<evidence type="ECO:0000256" key="2">
    <source>
        <dbReference type="ARBA" id="ARBA00010835"/>
    </source>
</evidence>
<dbReference type="GeneID" id="63734306"/>
<feature type="domain" description="Prokaryotic-type class I peptide chain release factors" evidence="6">
    <location>
        <begin position="5"/>
        <end position="103"/>
    </location>
</feature>
<feature type="compositionally biased region" description="Basic residues" evidence="5">
    <location>
        <begin position="87"/>
        <end position="101"/>
    </location>
</feature>
<dbReference type="Proteomes" id="UP000184073">
    <property type="component" value="Unassembled WGS sequence"/>
</dbReference>
<evidence type="ECO:0000256" key="3">
    <source>
        <dbReference type="ARBA" id="ARBA00022946"/>
    </source>
</evidence>
<feature type="compositionally biased region" description="Basic and acidic residues" evidence="5">
    <location>
        <begin position="102"/>
        <end position="111"/>
    </location>
</feature>
<dbReference type="GO" id="GO:0032543">
    <property type="term" value="P:mitochondrial translation"/>
    <property type="evidence" value="ECO:0007669"/>
    <property type="project" value="UniProtKB-ARBA"/>
</dbReference>
<dbReference type="FunFam" id="3.30.160.20:FF:000065">
    <property type="entry name" value="Peptidyl-tRNA hydrolase domain protein"/>
    <property type="match status" value="1"/>
</dbReference>
<dbReference type="VEuPathDB" id="FungiDB:ASPVEDRAFT_98770"/>
<dbReference type="InterPro" id="IPR000352">
    <property type="entry name" value="Pep_chain_release_fac_I"/>
</dbReference>
<accession>A0A1L9PTC9</accession>
<dbReference type="OrthoDB" id="277888at2759"/>
<organism evidence="7 8">
    <name type="scientific">Aspergillus versicolor CBS 583.65</name>
    <dbReference type="NCBI Taxonomy" id="1036611"/>
    <lineage>
        <taxon>Eukaryota</taxon>
        <taxon>Fungi</taxon>
        <taxon>Dikarya</taxon>
        <taxon>Ascomycota</taxon>
        <taxon>Pezizomycotina</taxon>
        <taxon>Eurotiomycetes</taxon>
        <taxon>Eurotiomycetidae</taxon>
        <taxon>Eurotiales</taxon>
        <taxon>Aspergillaceae</taxon>
        <taxon>Aspergillus</taxon>
        <taxon>Aspergillus subgen. Nidulantes</taxon>
    </lineage>
</organism>
<evidence type="ECO:0000256" key="1">
    <source>
        <dbReference type="ARBA" id="ARBA00004173"/>
    </source>
</evidence>
<dbReference type="Pfam" id="PF00472">
    <property type="entry name" value="RF-1"/>
    <property type="match status" value="1"/>
</dbReference>
<sequence length="118" mass="13239">LPPRLKLDDADITLSYLKGSGPGGQKINKTNSAVQLIHQPTGIVVKSQATRSRAQNEKYARQILADKVEQALRGDQSRVALKADRERKKKASKVKKNRRKYRELEDGRTAEEGEGEEK</sequence>
<name>A0A1L9PTC9_ASPVE</name>
<gene>
    <name evidence="7" type="ORF">ASPVEDRAFT_98770</name>
</gene>
<feature type="non-terminal residue" evidence="7">
    <location>
        <position position="118"/>
    </location>
</feature>
<dbReference type="EMBL" id="KV878132">
    <property type="protein sequence ID" value="OJJ04702.1"/>
    <property type="molecule type" value="Genomic_DNA"/>
</dbReference>
<feature type="non-terminal residue" evidence="7">
    <location>
        <position position="1"/>
    </location>
</feature>
<dbReference type="PANTHER" id="PTHR46203">
    <property type="entry name" value="PROBABLE PEPTIDE CHAIN RELEASE FACTOR C12ORF65"/>
    <property type="match status" value="1"/>
</dbReference>
<proteinExistence type="inferred from homology"/>
<dbReference type="Gene3D" id="3.30.160.20">
    <property type="match status" value="1"/>
</dbReference>
<keyword evidence="4" id="KW-0496">Mitochondrion</keyword>
<dbReference type="STRING" id="1036611.A0A1L9PTC9"/>
<dbReference type="PANTHER" id="PTHR46203:SF1">
    <property type="entry name" value="MITOCHONDRIAL TRANSLATION RELEASE FACTOR IN RESCUE"/>
    <property type="match status" value="1"/>
</dbReference>
<dbReference type="SUPFAM" id="SSF75620">
    <property type="entry name" value="Release factor"/>
    <property type="match status" value="1"/>
</dbReference>
<dbReference type="AlphaFoldDB" id="A0A1L9PTC9"/>
<feature type="region of interest" description="Disordered" evidence="5">
    <location>
        <begin position="79"/>
        <end position="118"/>
    </location>
</feature>
<dbReference type="GO" id="GO:0003747">
    <property type="term" value="F:translation release factor activity"/>
    <property type="evidence" value="ECO:0007669"/>
    <property type="project" value="InterPro"/>
</dbReference>
<dbReference type="RefSeq" id="XP_040670464.1">
    <property type="nucleotide sequence ID" value="XM_040818795.1"/>
</dbReference>
<reference evidence="8" key="1">
    <citation type="journal article" date="2017" name="Genome Biol.">
        <title>Comparative genomics reveals high biological diversity and specific adaptations in the industrially and medically important fungal genus Aspergillus.</title>
        <authorList>
            <person name="de Vries R.P."/>
            <person name="Riley R."/>
            <person name="Wiebenga A."/>
            <person name="Aguilar-Osorio G."/>
            <person name="Amillis S."/>
            <person name="Uchima C.A."/>
            <person name="Anderluh G."/>
            <person name="Asadollahi M."/>
            <person name="Askin M."/>
            <person name="Barry K."/>
            <person name="Battaglia E."/>
            <person name="Bayram O."/>
            <person name="Benocci T."/>
            <person name="Braus-Stromeyer S.A."/>
            <person name="Caldana C."/>
            <person name="Canovas D."/>
            <person name="Cerqueira G.C."/>
            <person name="Chen F."/>
            <person name="Chen W."/>
            <person name="Choi C."/>
            <person name="Clum A."/>
            <person name="Dos Santos R.A."/>
            <person name="Damasio A.R."/>
            <person name="Diallinas G."/>
            <person name="Emri T."/>
            <person name="Fekete E."/>
            <person name="Flipphi M."/>
            <person name="Freyberg S."/>
            <person name="Gallo A."/>
            <person name="Gournas C."/>
            <person name="Habgood R."/>
            <person name="Hainaut M."/>
            <person name="Harispe M.L."/>
            <person name="Henrissat B."/>
            <person name="Hilden K.S."/>
            <person name="Hope R."/>
            <person name="Hossain A."/>
            <person name="Karabika E."/>
            <person name="Karaffa L."/>
            <person name="Karanyi Z."/>
            <person name="Krasevec N."/>
            <person name="Kuo A."/>
            <person name="Kusch H."/>
            <person name="LaButti K."/>
            <person name="Lagendijk E.L."/>
            <person name="Lapidus A."/>
            <person name="Levasseur A."/>
            <person name="Lindquist E."/>
            <person name="Lipzen A."/>
            <person name="Logrieco A.F."/>
            <person name="MacCabe A."/>
            <person name="Maekelae M.R."/>
            <person name="Malavazi I."/>
            <person name="Melin P."/>
            <person name="Meyer V."/>
            <person name="Mielnichuk N."/>
            <person name="Miskei M."/>
            <person name="Molnar A.P."/>
            <person name="Mule G."/>
            <person name="Ngan C.Y."/>
            <person name="Orejas M."/>
            <person name="Orosz E."/>
            <person name="Ouedraogo J.P."/>
            <person name="Overkamp K.M."/>
            <person name="Park H.-S."/>
            <person name="Perrone G."/>
            <person name="Piumi F."/>
            <person name="Punt P.J."/>
            <person name="Ram A.F."/>
            <person name="Ramon A."/>
            <person name="Rauscher S."/>
            <person name="Record E."/>
            <person name="Riano-Pachon D.M."/>
            <person name="Robert V."/>
            <person name="Roehrig J."/>
            <person name="Ruller R."/>
            <person name="Salamov A."/>
            <person name="Salih N.S."/>
            <person name="Samson R.A."/>
            <person name="Sandor E."/>
            <person name="Sanguinetti M."/>
            <person name="Schuetze T."/>
            <person name="Sepcic K."/>
            <person name="Shelest E."/>
            <person name="Sherlock G."/>
            <person name="Sophianopoulou V."/>
            <person name="Squina F.M."/>
            <person name="Sun H."/>
            <person name="Susca A."/>
            <person name="Todd R.B."/>
            <person name="Tsang A."/>
            <person name="Unkles S.E."/>
            <person name="van de Wiele N."/>
            <person name="van Rossen-Uffink D."/>
            <person name="Oliveira J.V."/>
            <person name="Vesth T.C."/>
            <person name="Visser J."/>
            <person name="Yu J.-H."/>
            <person name="Zhou M."/>
            <person name="Andersen M.R."/>
            <person name="Archer D.B."/>
            <person name="Baker S.E."/>
            <person name="Benoit I."/>
            <person name="Brakhage A.A."/>
            <person name="Braus G.H."/>
            <person name="Fischer R."/>
            <person name="Frisvad J.C."/>
            <person name="Goldman G.H."/>
            <person name="Houbraken J."/>
            <person name="Oakley B."/>
            <person name="Pocsi I."/>
            <person name="Scazzocchio C."/>
            <person name="Seiboth B."/>
            <person name="vanKuyk P.A."/>
            <person name="Wortman J."/>
            <person name="Dyer P.S."/>
            <person name="Grigoriev I.V."/>
        </authorList>
    </citation>
    <scope>NUCLEOTIDE SEQUENCE [LARGE SCALE GENOMIC DNA]</scope>
    <source>
        <strain evidence="8">CBS 583.65</strain>
    </source>
</reference>
<dbReference type="GO" id="GO:0005739">
    <property type="term" value="C:mitochondrion"/>
    <property type="evidence" value="ECO:0007669"/>
    <property type="project" value="UniProtKB-SubCell"/>
</dbReference>